<dbReference type="Gene3D" id="2.160.20.10">
    <property type="entry name" value="Single-stranded right-handed beta-helix, Pectin lyase-like"/>
    <property type="match status" value="1"/>
</dbReference>
<evidence type="ECO:0008006" key="4">
    <source>
        <dbReference type="Google" id="ProtNLM"/>
    </source>
</evidence>
<keyword evidence="3" id="KW-1185">Reference proteome</keyword>
<name>A0A843S754_9BURK</name>
<sequence>MKIIRHSMLFAAITAISAAHAQTALTIAQLQASNACSTPAYITDAGKEGMFVASSDTSSEANGGTTLWCNAGGPNKKLYKRVYDSTINAKWFGLTEGATDNSVAVQNAIDAARNGQEVLIPEGRYQFQNSITLHDETYIHFTARGELTFGARDGIIVEGRFGHVLNLTRLHGMPWEDHPRYGYVGSGITLMNAQFATVKVNWIDGFQNAIKLSARGQNGSQYNKIDFDGLKNNDVGILLTTENDGIHNWVTENTFTGGKITGLTGLLSAPGPGADSFNGNKFYNLGFEGLTTAVDATGFVRNIFFAPRLLGAEGVQNGFKFSANSINNVILSTAIYEGAFVSKDTPGNAGSGTLVIGTMSTPVGRTSGVLSVADTNGRFLGLMRDENSETIKESKSRILTLSSQTNVSK</sequence>
<proteinExistence type="predicted"/>
<feature type="signal peptide" evidence="1">
    <location>
        <begin position="1"/>
        <end position="21"/>
    </location>
</feature>
<keyword evidence="1" id="KW-0732">Signal</keyword>
<gene>
    <name evidence="2" type="ORF">GEV01_00790</name>
</gene>
<organism evidence="2 3">
    <name type="scientific">Rugamonas rivuli</name>
    <dbReference type="NCBI Taxonomy" id="2743358"/>
    <lineage>
        <taxon>Bacteria</taxon>
        <taxon>Pseudomonadati</taxon>
        <taxon>Pseudomonadota</taxon>
        <taxon>Betaproteobacteria</taxon>
        <taxon>Burkholderiales</taxon>
        <taxon>Oxalobacteraceae</taxon>
        <taxon>Telluria group</taxon>
        <taxon>Rugamonas</taxon>
    </lineage>
</organism>
<dbReference type="Proteomes" id="UP000444318">
    <property type="component" value="Unassembled WGS sequence"/>
</dbReference>
<accession>A0A843S754</accession>
<dbReference type="RefSeq" id="WP_152800775.1">
    <property type="nucleotide sequence ID" value="NZ_WHUF01000001.1"/>
</dbReference>
<dbReference type="InterPro" id="IPR011050">
    <property type="entry name" value="Pectin_lyase_fold/virulence"/>
</dbReference>
<dbReference type="EMBL" id="WHUF01000001">
    <property type="protein sequence ID" value="MQA18040.1"/>
    <property type="molecule type" value="Genomic_DNA"/>
</dbReference>
<evidence type="ECO:0000313" key="3">
    <source>
        <dbReference type="Proteomes" id="UP000444318"/>
    </source>
</evidence>
<comment type="caution">
    <text evidence="2">The sequence shown here is derived from an EMBL/GenBank/DDBJ whole genome shotgun (WGS) entry which is preliminary data.</text>
</comment>
<protein>
    <recommendedName>
        <fullName evidence="4">Pectate lyase superfamily protein domain-containing protein</fullName>
    </recommendedName>
</protein>
<reference evidence="2 3" key="1">
    <citation type="submission" date="2019-10" db="EMBL/GenBank/DDBJ databases">
        <title>Two novel species isolated from a subtropical stream in China.</title>
        <authorList>
            <person name="Lu H."/>
        </authorList>
    </citation>
    <scope>NUCLEOTIDE SEQUENCE [LARGE SCALE GENOMIC DNA]</scope>
    <source>
        <strain evidence="2 3">FT103W</strain>
    </source>
</reference>
<dbReference type="SUPFAM" id="SSF51126">
    <property type="entry name" value="Pectin lyase-like"/>
    <property type="match status" value="1"/>
</dbReference>
<feature type="chain" id="PRO_5032358225" description="Pectate lyase superfamily protein domain-containing protein" evidence="1">
    <location>
        <begin position="22"/>
        <end position="409"/>
    </location>
</feature>
<evidence type="ECO:0000313" key="2">
    <source>
        <dbReference type="EMBL" id="MQA18040.1"/>
    </source>
</evidence>
<dbReference type="AlphaFoldDB" id="A0A843S754"/>
<dbReference type="InterPro" id="IPR012334">
    <property type="entry name" value="Pectin_lyas_fold"/>
</dbReference>
<evidence type="ECO:0000256" key="1">
    <source>
        <dbReference type="SAM" id="SignalP"/>
    </source>
</evidence>